<dbReference type="Proteomes" id="UP000327179">
    <property type="component" value="Chromosome"/>
</dbReference>
<name>A0A5J6QJN4_9GAMM</name>
<feature type="compositionally biased region" description="Basic and acidic residues" evidence="1">
    <location>
        <begin position="7"/>
        <end position="21"/>
    </location>
</feature>
<evidence type="ECO:0000313" key="4">
    <source>
        <dbReference type="Proteomes" id="UP000327179"/>
    </source>
</evidence>
<proteinExistence type="predicted"/>
<dbReference type="InterPro" id="IPR013216">
    <property type="entry name" value="Methyltransf_11"/>
</dbReference>
<evidence type="ECO:0000313" key="3">
    <source>
        <dbReference type="EMBL" id="QEY62780.1"/>
    </source>
</evidence>
<reference evidence="3 4" key="1">
    <citation type="submission" date="2019-08" db="EMBL/GenBank/DDBJ databases">
        <title>Whole-genome Sequencing of e-waste polymer degrading bacterium Pseudomonas sp. strain PE08.</title>
        <authorList>
            <person name="Kirdat K."/>
            <person name="Debbarma P."/>
            <person name="Narawade N."/>
            <person name="Suyal D."/>
            <person name="Thorat V."/>
            <person name="Shouche Y."/>
            <person name="Goel R."/>
            <person name="Yadav A."/>
        </authorList>
    </citation>
    <scope>NUCLEOTIDE SEQUENCE [LARGE SCALE GENOMIC DNA]</scope>
    <source>
        <strain evidence="3 4">PE08</strain>
    </source>
</reference>
<dbReference type="KEGG" id="plal:FXN65_12115"/>
<dbReference type="Gene3D" id="3.40.50.150">
    <property type="entry name" value="Vaccinia Virus protein VP39"/>
    <property type="match status" value="1"/>
</dbReference>
<keyword evidence="3" id="KW-0808">Transferase</keyword>
<dbReference type="AlphaFoldDB" id="A0A5J6QJN4"/>
<keyword evidence="3" id="KW-0489">Methyltransferase</keyword>
<dbReference type="SUPFAM" id="SSF53335">
    <property type="entry name" value="S-adenosyl-L-methionine-dependent methyltransferases"/>
    <property type="match status" value="1"/>
</dbReference>
<dbReference type="GO" id="GO:0008757">
    <property type="term" value="F:S-adenosylmethionine-dependent methyltransferase activity"/>
    <property type="evidence" value="ECO:0007669"/>
    <property type="project" value="InterPro"/>
</dbReference>
<dbReference type="InterPro" id="IPR029063">
    <property type="entry name" value="SAM-dependent_MTases_sf"/>
</dbReference>
<dbReference type="Pfam" id="PF08241">
    <property type="entry name" value="Methyltransf_11"/>
    <property type="match status" value="1"/>
</dbReference>
<evidence type="ECO:0000259" key="2">
    <source>
        <dbReference type="Pfam" id="PF08241"/>
    </source>
</evidence>
<organism evidence="3 4">
    <name type="scientific">Metapseudomonas lalkuanensis</name>
    <dbReference type="NCBI Taxonomy" id="2604832"/>
    <lineage>
        <taxon>Bacteria</taxon>
        <taxon>Pseudomonadati</taxon>
        <taxon>Pseudomonadota</taxon>
        <taxon>Gammaproteobacteria</taxon>
        <taxon>Pseudomonadales</taxon>
        <taxon>Pseudomonadaceae</taxon>
        <taxon>Metapseudomonas</taxon>
    </lineage>
</organism>
<feature type="region of interest" description="Disordered" evidence="1">
    <location>
        <begin position="1"/>
        <end position="22"/>
    </location>
</feature>
<sequence>MPQPRPKPFELDSSGDHDRAYAELPSPSRREHLARRLADWREDFMARQAMRIAGEPNLVLDLPCGSGRFWPTLTRHPNRLVLAADEPAPPLARPHSSRRVEIAERICALHTPAFAIDLGENAVDAIFCMRFLHRLDGADRRMEVLREFHRVTRDTLIVSLWVDGNYQAWRRKRMERRRNTDGLGGRRPGRFVVPRAEIESEFHSVGFDILSHLDLLPGFAMWRVYVLRKAS</sequence>
<accession>A0A5J6QJN4</accession>
<dbReference type="GO" id="GO:0032259">
    <property type="term" value="P:methylation"/>
    <property type="evidence" value="ECO:0007669"/>
    <property type="project" value="UniProtKB-KW"/>
</dbReference>
<protein>
    <submittedName>
        <fullName evidence="3">Class I SAM-dependent methyltransferase</fullName>
    </submittedName>
</protein>
<keyword evidence="4" id="KW-1185">Reference proteome</keyword>
<dbReference type="EMBL" id="CP043311">
    <property type="protein sequence ID" value="QEY62780.1"/>
    <property type="molecule type" value="Genomic_DNA"/>
</dbReference>
<feature type="domain" description="Methyltransferase type 11" evidence="2">
    <location>
        <begin position="60"/>
        <end position="153"/>
    </location>
</feature>
<gene>
    <name evidence="3" type="ORF">FXN65_12115</name>
</gene>
<dbReference type="RefSeq" id="WP_151133436.1">
    <property type="nucleotide sequence ID" value="NZ_CP043311.1"/>
</dbReference>
<evidence type="ECO:0000256" key="1">
    <source>
        <dbReference type="SAM" id="MobiDB-lite"/>
    </source>
</evidence>